<feature type="repeat" description="PPR" evidence="2">
    <location>
        <begin position="179"/>
        <end position="213"/>
    </location>
</feature>
<dbReference type="InterPro" id="IPR012337">
    <property type="entry name" value="RNaseH-like_sf"/>
</dbReference>
<dbReference type="GO" id="GO:0008408">
    <property type="term" value="F:3'-5' exonuclease activity"/>
    <property type="evidence" value="ECO:0007669"/>
    <property type="project" value="InterPro"/>
</dbReference>
<dbReference type="Proteomes" id="UP001190700">
    <property type="component" value="Unassembled WGS sequence"/>
</dbReference>
<proteinExistence type="predicted"/>
<evidence type="ECO:0000256" key="3">
    <source>
        <dbReference type="SAM" id="MobiDB-lite"/>
    </source>
</evidence>
<organism evidence="5 6">
    <name type="scientific">Cymbomonas tetramitiformis</name>
    <dbReference type="NCBI Taxonomy" id="36881"/>
    <lineage>
        <taxon>Eukaryota</taxon>
        <taxon>Viridiplantae</taxon>
        <taxon>Chlorophyta</taxon>
        <taxon>Pyramimonadophyceae</taxon>
        <taxon>Pyramimonadales</taxon>
        <taxon>Pyramimonadaceae</taxon>
        <taxon>Cymbomonas</taxon>
    </lineage>
</organism>
<evidence type="ECO:0000313" key="5">
    <source>
        <dbReference type="EMBL" id="KAK3255825.1"/>
    </source>
</evidence>
<evidence type="ECO:0000256" key="1">
    <source>
        <dbReference type="ARBA" id="ARBA00022737"/>
    </source>
</evidence>
<evidence type="ECO:0000313" key="6">
    <source>
        <dbReference type="Proteomes" id="UP001190700"/>
    </source>
</evidence>
<dbReference type="EMBL" id="LGRX02022226">
    <property type="protein sequence ID" value="KAK3255825.1"/>
    <property type="molecule type" value="Genomic_DNA"/>
</dbReference>
<dbReference type="GO" id="GO:0003676">
    <property type="term" value="F:nucleic acid binding"/>
    <property type="evidence" value="ECO:0007669"/>
    <property type="project" value="InterPro"/>
</dbReference>
<dbReference type="Gene3D" id="3.30.420.10">
    <property type="entry name" value="Ribonuclease H-like superfamily/Ribonuclease H"/>
    <property type="match status" value="1"/>
</dbReference>
<keyword evidence="1" id="KW-0677">Repeat</keyword>
<dbReference type="SUPFAM" id="SSF53098">
    <property type="entry name" value="Ribonuclease H-like"/>
    <property type="match status" value="1"/>
</dbReference>
<feature type="region of interest" description="Disordered" evidence="3">
    <location>
        <begin position="1066"/>
        <end position="1090"/>
    </location>
</feature>
<accession>A0AAE0FA20</accession>
<reference evidence="5 6" key="1">
    <citation type="journal article" date="2015" name="Genome Biol. Evol.">
        <title>Comparative Genomics of a Bacterivorous Green Alga Reveals Evolutionary Causalities and Consequences of Phago-Mixotrophic Mode of Nutrition.</title>
        <authorList>
            <person name="Burns J.A."/>
            <person name="Paasch A."/>
            <person name="Narechania A."/>
            <person name="Kim E."/>
        </authorList>
    </citation>
    <scope>NUCLEOTIDE SEQUENCE [LARGE SCALE GENOMIC DNA]</scope>
    <source>
        <strain evidence="5 6">PLY_AMNH</strain>
    </source>
</reference>
<keyword evidence="6" id="KW-1185">Reference proteome</keyword>
<feature type="domain" description="3'-5' exonuclease" evidence="4">
    <location>
        <begin position="1117"/>
        <end position="1310"/>
    </location>
</feature>
<evidence type="ECO:0000259" key="4">
    <source>
        <dbReference type="SMART" id="SM00474"/>
    </source>
</evidence>
<dbReference type="NCBIfam" id="TIGR00756">
    <property type="entry name" value="PPR"/>
    <property type="match status" value="1"/>
</dbReference>
<dbReference type="SMART" id="SM00474">
    <property type="entry name" value="35EXOc"/>
    <property type="match status" value="1"/>
</dbReference>
<sequence length="1329" mass="143097">MAMALASPRRFGVQRAGEGDGAPCCAKLLKCVRQTFQGRRNLMLATSITTVEEALVSRRFNDIETEAHALMTKVRQQGHLDQPERTEAPAAVSSQDFMKFVWAASRTMGGSREEDAEWLFQLTLKILSVMVCAHNRFTNLDLRPSHAFNSLAAACLRVGHDDRGQRALQQMQAHGLQLDVYAYTMQVDLWCRQGDIESASATLEEMKLQGVHPNVVTYTALVKGHLPLASRAGILAKILGILKEMEARQVAPDIGTYVAVLEVCAAAGDFACGETMFRYLVHSKLPLNGEVYIALLKLCANAGPSKDPGGMLARMRGWEGFAVRPEWLFGELQRLLAECVRSDSWHRTRQALDDKKRYLVKLLLRESLLDTSAHTPGSAAAGGEAAMHDGLAKLLRTVRAGQSSQLTLHAFQNLLHIYRRQKRGSECVQILTAVMCLADGGKWAPLEQCATASSSSLSPELANPEEGLPRATCPHLLPTTTFLNSVIESMCCAGELHWAMRAYHTMLLRGLPPTDTTFHLLIDWHLLARKAAAATALYAAMRSKGFEGDLGLYVRRLVTLGEPHAAFTLIDEALGRKPAVAREACLGALQVLATSGMGDAAPGGGGHQQPGQPLDAPRGMSPVQAAAELCSKLQRGAAADPAATAEVLALLLQMAVNMTPMQLMATGVTGNAASATPVDVGADAAARPAQSASAGPVMSSAEEVIDVTVAPAKVADDAVRPSARAGEGREPLMRMAMESLRMLEAAGLVHAAAAWVPVLEEGFAKEGRGREEVGAVRARCCRCIAARTRWLRAMLEFLPQLKRLSLKPEEGAESDPGHGGRGPLLEQLLAGAGGGGAAAEEEENMLPLMIVQWVMTRISTLRSGDAKVQLEREVRELLHTAQRPSARLVAQCAMALDTLGPAKPAKIFDMLAGELSPQAQEALPRELERLWQSPGVCSLELLGHLAAREASSEAIAGDSPSEGKQAASLSREPEKALHCMARVQWEGAVRVLSYVRRWDVRHLVDMPALMEALAEWQAMHPQDKHSTVKVLANFPVALQQACMAALSSLHPPLAAEITENLRLQKGGARPQEMAAGESSKRPGSSGAAVKGEGALEAGLGAGDEENFLELGVAAEGIHWVDDAAGVERLRTALEAAASHGAAQNAATPAGEGLGQSWLGIDVEWHWQRRHAALLQLGLCDEVFLVDLLAVGCSNELQDALLAAFRSETLLKLAYGIRNDLTVLHRSFPSAPCYTTMCNMLDLQTCDHAARQPKGAGLSALVCAYLSHPLDKRHQRSDWEARPLSQPQMQYAAQDAHCLLRIYHVMQQCREAGVSTTVSESTTISVLQEV</sequence>
<dbReference type="InterPro" id="IPR002562">
    <property type="entry name" value="3'-5'_exonuclease_dom"/>
</dbReference>
<evidence type="ECO:0000256" key="2">
    <source>
        <dbReference type="PROSITE-ProRule" id="PRU00708"/>
    </source>
</evidence>
<dbReference type="InterPro" id="IPR036397">
    <property type="entry name" value="RNaseH_sf"/>
</dbReference>
<dbReference type="Gene3D" id="1.25.40.10">
    <property type="entry name" value="Tetratricopeptide repeat domain"/>
    <property type="match status" value="2"/>
</dbReference>
<dbReference type="PANTHER" id="PTHR47765:SF2">
    <property type="entry name" value="EXONUCLEASE MUT-7 HOMOLOG"/>
    <property type="match status" value="1"/>
</dbReference>
<feature type="region of interest" description="Disordered" evidence="3">
    <location>
        <begin position="599"/>
        <end position="621"/>
    </location>
</feature>
<dbReference type="InterPro" id="IPR052408">
    <property type="entry name" value="Exonuclease_MUT-7-like"/>
</dbReference>
<dbReference type="InterPro" id="IPR011990">
    <property type="entry name" value="TPR-like_helical_dom_sf"/>
</dbReference>
<comment type="caution">
    <text evidence="5">The sequence shown here is derived from an EMBL/GenBank/DDBJ whole genome shotgun (WGS) entry which is preliminary data.</text>
</comment>
<name>A0AAE0FA20_9CHLO</name>
<dbReference type="Pfam" id="PF01612">
    <property type="entry name" value="DNA_pol_A_exo1"/>
    <property type="match status" value="1"/>
</dbReference>
<gene>
    <name evidence="5" type="ORF">CYMTET_35013</name>
</gene>
<protein>
    <recommendedName>
        <fullName evidence="4">3'-5' exonuclease domain-containing protein</fullName>
    </recommendedName>
</protein>
<dbReference type="Pfam" id="PF13812">
    <property type="entry name" value="PPR_3"/>
    <property type="match status" value="1"/>
</dbReference>
<dbReference type="InterPro" id="IPR002885">
    <property type="entry name" value="PPR_rpt"/>
</dbReference>
<feature type="region of interest" description="Disordered" evidence="3">
    <location>
        <begin position="952"/>
        <end position="971"/>
    </location>
</feature>
<dbReference type="PROSITE" id="PS51375">
    <property type="entry name" value="PPR"/>
    <property type="match status" value="1"/>
</dbReference>
<dbReference type="GO" id="GO:0006139">
    <property type="term" value="P:nucleobase-containing compound metabolic process"/>
    <property type="evidence" value="ECO:0007669"/>
    <property type="project" value="InterPro"/>
</dbReference>
<dbReference type="PANTHER" id="PTHR47765">
    <property type="entry name" value="3'-5' EXONUCLEASE DOMAIN-CONTAINING PROTEIN"/>
    <property type="match status" value="1"/>
</dbReference>